<protein>
    <submittedName>
        <fullName evidence="1">Uncharacterized protein</fullName>
    </submittedName>
</protein>
<reference evidence="1 2" key="1">
    <citation type="submission" date="2014-04" db="EMBL/GenBank/DDBJ databases">
        <authorList>
            <person name="Hornung B.V."/>
        </authorList>
    </citation>
    <scope>NUCLEOTIDE SEQUENCE [LARGE SCALE GENOMIC DNA]</scope>
    <source>
        <strain evidence="1 2">CRIB</strain>
    </source>
</reference>
<name>A0A1V1I0C0_9FIRM</name>
<dbReference type="KEGG" id="ril:CRIB_915"/>
<dbReference type="GeneID" id="82205093"/>
<proteinExistence type="predicted"/>
<dbReference type="RefSeq" id="WP_180703363.1">
    <property type="nucleotide sequence ID" value="NZ_CAJUCR010000003.1"/>
</dbReference>
<accession>A0A1V1I0C0</accession>
<dbReference type="AlphaFoldDB" id="A0A1V1I0C0"/>
<evidence type="ECO:0000313" key="2">
    <source>
        <dbReference type="Proteomes" id="UP000245622"/>
    </source>
</evidence>
<evidence type="ECO:0000313" key="1">
    <source>
        <dbReference type="EMBL" id="CED93666.1"/>
    </source>
</evidence>
<keyword evidence="2" id="KW-1185">Reference proteome</keyword>
<sequence>MKINYEILKNFLRCNNGIKLIFRDNSNILDIYLLNSIILSLKLDNNNLEDNAELIYNSITSLDNVTMFIPKIYQK</sequence>
<organism evidence="1 2">
    <name type="scientific">Romboutsia ilealis</name>
    <dbReference type="NCBI Taxonomy" id="1115758"/>
    <lineage>
        <taxon>Bacteria</taxon>
        <taxon>Bacillati</taxon>
        <taxon>Bacillota</taxon>
        <taxon>Clostridia</taxon>
        <taxon>Peptostreptococcales</taxon>
        <taxon>Peptostreptococcaceae</taxon>
        <taxon>Romboutsia</taxon>
    </lineage>
</organism>
<dbReference type="EMBL" id="LN555523">
    <property type="protein sequence ID" value="CED93666.1"/>
    <property type="molecule type" value="Genomic_DNA"/>
</dbReference>
<dbReference type="Proteomes" id="UP000245622">
    <property type="component" value="Chromosome 1"/>
</dbReference>
<gene>
    <name evidence="1" type="ORF">CRIB_915</name>
</gene>